<feature type="transmembrane region" description="Helical" evidence="5">
    <location>
        <begin position="334"/>
        <end position="354"/>
    </location>
</feature>
<feature type="transmembrane region" description="Helical" evidence="5">
    <location>
        <begin position="366"/>
        <end position="389"/>
    </location>
</feature>
<evidence type="ECO:0000313" key="8">
    <source>
        <dbReference type="RefSeq" id="XP_012941881.2"/>
    </source>
</evidence>
<organism evidence="7 8">
    <name type="scientific">Aplysia californica</name>
    <name type="common">California sea hare</name>
    <dbReference type="NCBI Taxonomy" id="6500"/>
    <lineage>
        <taxon>Eukaryota</taxon>
        <taxon>Metazoa</taxon>
        <taxon>Spiralia</taxon>
        <taxon>Lophotrochozoa</taxon>
        <taxon>Mollusca</taxon>
        <taxon>Gastropoda</taxon>
        <taxon>Heterobranchia</taxon>
        <taxon>Euthyneura</taxon>
        <taxon>Tectipleura</taxon>
        <taxon>Aplysiida</taxon>
        <taxon>Aplysioidea</taxon>
        <taxon>Aplysiidae</taxon>
        <taxon>Aplysia</taxon>
    </lineage>
</organism>
<name>A0ABM1A6P6_APLCA</name>
<feature type="transmembrane region" description="Helical" evidence="5">
    <location>
        <begin position="108"/>
        <end position="126"/>
    </location>
</feature>
<dbReference type="InterPro" id="IPR005828">
    <property type="entry name" value="MFS_sugar_transport-like"/>
</dbReference>
<dbReference type="InterPro" id="IPR020846">
    <property type="entry name" value="MFS_dom"/>
</dbReference>
<evidence type="ECO:0000256" key="4">
    <source>
        <dbReference type="ARBA" id="ARBA00023136"/>
    </source>
</evidence>
<proteinExistence type="predicted"/>
<evidence type="ECO:0000256" key="5">
    <source>
        <dbReference type="SAM" id="Phobius"/>
    </source>
</evidence>
<dbReference type="Pfam" id="PF00083">
    <property type="entry name" value="Sugar_tr"/>
    <property type="match status" value="1"/>
</dbReference>
<feature type="domain" description="Major facilitator superfamily (MFS) profile" evidence="6">
    <location>
        <begin position="22"/>
        <end position="449"/>
    </location>
</feature>
<dbReference type="PROSITE" id="PS50850">
    <property type="entry name" value="MFS"/>
    <property type="match status" value="1"/>
</dbReference>
<feature type="transmembrane region" description="Helical" evidence="5">
    <location>
        <begin position="274"/>
        <end position="296"/>
    </location>
</feature>
<dbReference type="Proteomes" id="UP000694888">
    <property type="component" value="Unplaced"/>
</dbReference>
<reference evidence="8" key="1">
    <citation type="submission" date="2025-08" db="UniProtKB">
        <authorList>
            <consortium name="RefSeq"/>
        </authorList>
    </citation>
    <scope>IDENTIFICATION</scope>
</reference>
<accession>A0ABM1A6P6</accession>
<keyword evidence="4 5" id="KW-0472">Membrane</keyword>
<dbReference type="InterPro" id="IPR005829">
    <property type="entry name" value="Sugar_transporter_CS"/>
</dbReference>
<sequence>MSFPPVTATPLSTVTSSLSTVTSVLSTMTSYTTPANSTTLDTDKCSQAESCSNMRFDPDSSTIVTEWSLVCDRAWLGSLIISIQMFGVMAGSFIAGQIGERYGRKKNMYLWDLILALTNIIAVFALDWKMYAAIRFFIGISVGGLLSSCQLYPFEFTTGKWRAFIGGFPNWNVGVLSFSVCVYVLKDWKHIHMATAVMCGLALLPVWWTPESLRWLAVHGRAREARGVALKICRYNGKPIPDDHVTDFSCCEGGTVDKRATVVQLFRRSLIKKTVLCCLIFFLLSVMYYAIGFGIGSLFGDFYLNFILLTAIMMPAFPLVPLLGNKLGRRWGSIILLAVAFSASVTIVILSFVLDEDSSGNVVTGLTLTISMFLGLSWDLILPFVVELFPTSVRSLAVSFCYVAARFGGIGAPYMLPREAAAMFISFVVMAALTLLCCVLIFALPETNNRGLDDVMVARMIHAGGWNDEKLNKEGKVSVHLLENSKL</sequence>
<gene>
    <name evidence="8" type="primary">LOC101860116</name>
</gene>
<dbReference type="SUPFAM" id="SSF103473">
    <property type="entry name" value="MFS general substrate transporter"/>
    <property type="match status" value="1"/>
</dbReference>
<evidence type="ECO:0000256" key="1">
    <source>
        <dbReference type="ARBA" id="ARBA00004141"/>
    </source>
</evidence>
<keyword evidence="7" id="KW-1185">Reference proteome</keyword>
<dbReference type="GeneID" id="101860116"/>
<feature type="transmembrane region" description="Helical" evidence="5">
    <location>
        <begin position="422"/>
        <end position="444"/>
    </location>
</feature>
<feature type="transmembrane region" description="Helical" evidence="5">
    <location>
        <begin position="164"/>
        <end position="185"/>
    </location>
</feature>
<evidence type="ECO:0000313" key="7">
    <source>
        <dbReference type="Proteomes" id="UP000694888"/>
    </source>
</evidence>
<dbReference type="PANTHER" id="PTHR24064">
    <property type="entry name" value="SOLUTE CARRIER FAMILY 22 MEMBER"/>
    <property type="match status" value="1"/>
</dbReference>
<evidence type="ECO:0000256" key="2">
    <source>
        <dbReference type="ARBA" id="ARBA00022692"/>
    </source>
</evidence>
<evidence type="ECO:0000259" key="6">
    <source>
        <dbReference type="PROSITE" id="PS50850"/>
    </source>
</evidence>
<feature type="transmembrane region" description="Helical" evidence="5">
    <location>
        <begin position="74"/>
        <end position="96"/>
    </location>
</feature>
<feature type="transmembrane region" description="Helical" evidence="5">
    <location>
        <begin position="396"/>
        <end position="416"/>
    </location>
</feature>
<evidence type="ECO:0000256" key="3">
    <source>
        <dbReference type="ARBA" id="ARBA00022989"/>
    </source>
</evidence>
<dbReference type="InterPro" id="IPR036259">
    <property type="entry name" value="MFS_trans_sf"/>
</dbReference>
<dbReference type="Gene3D" id="1.20.1250.20">
    <property type="entry name" value="MFS general substrate transporter like domains"/>
    <property type="match status" value="1"/>
</dbReference>
<protein>
    <submittedName>
        <fullName evidence="8">Solute carrier family 22 member 4</fullName>
    </submittedName>
</protein>
<dbReference type="RefSeq" id="XP_012941881.2">
    <property type="nucleotide sequence ID" value="XM_013086427.2"/>
</dbReference>
<feature type="transmembrane region" description="Helical" evidence="5">
    <location>
        <begin position="302"/>
        <end position="322"/>
    </location>
</feature>
<keyword evidence="3 5" id="KW-1133">Transmembrane helix</keyword>
<keyword evidence="2 5" id="KW-0812">Transmembrane</keyword>
<comment type="subcellular location">
    <subcellularLocation>
        <location evidence="1">Membrane</location>
        <topology evidence="1">Multi-pass membrane protein</topology>
    </subcellularLocation>
</comment>
<dbReference type="PROSITE" id="PS00217">
    <property type="entry name" value="SUGAR_TRANSPORT_2"/>
    <property type="match status" value="1"/>
</dbReference>